<evidence type="ECO:0008006" key="4">
    <source>
        <dbReference type="Google" id="ProtNLM"/>
    </source>
</evidence>
<evidence type="ECO:0000313" key="2">
    <source>
        <dbReference type="EMBL" id="KAJ8460680.1"/>
    </source>
</evidence>
<accession>A0AAV8Q0I8</accession>
<protein>
    <recommendedName>
        <fullName evidence="4">START domain-containing protein</fullName>
    </recommendedName>
</protein>
<reference evidence="2 3" key="1">
    <citation type="submission" date="2022-12" db="EMBL/GenBank/DDBJ databases">
        <title>Chromosome-scale assembly of the Ensete ventricosum genome.</title>
        <authorList>
            <person name="Dussert Y."/>
            <person name="Stocks J."/>
            <person name="Wendawek A."/>
            <person name="Woldeyes F."/>
            <person name="Nichols R.A."/>
            <person name="Borrell J.S."/>
        </authorList>
    </citation>
    <scope>NUCLEOTIDE SEQUENCE [LARGE SCALE GENOMIC DNA]</scope>
    <source>
        <strain evidence="3">cv. Maze</strain>
        <tissue evidence="2">Seeds</tissue>
    </source>
</reference>
<dbReference type="PANTHER" id="PTHR34560">
    <property type="entry name" value="POLYKETIDE CYCLASE/DEHYDRASE/LIPID TRANSPORT SUPERFAMILY PROTEIN"/>
    <property type="match status" value="1"/>
</dbReference>
<dbReference type="SUPFAM" id="SSF55961">
    <property type="entry name" value="Bet v1-like"/>
    <property type="match status" value="1"/>
</dbReference>
<evidence type="ECO:0000313" key="3">
    <source>
        <dbReference type="Proteomes" id="UP001222027"/>
    </source>
</evidence>
<feature type="compositionally biased region" description="Polar residues" evidence="1">
    <location>
        <begin position="499"/>
        <end position="511"/>
    </location>
</feature>
<feature type="compositionally biased region" description="Polar residues" evidence="1">
    <location>
        <begin position="471"/>
        <end position="487"/>
    </location>
</feature>
<keyword evidence="3" id="KW-1185">Reference proteome</keyword>
<dbReference type="AlphaFoldDB" id="A0AAV8Q0I8"/>
<evidence type="ECO:0000256" key="1">
    <source>
        <dbReference type="SAM" id="MobiDB-lite"/>
    </source>
</evidence>
<dbReference type="Proteomes" id="UP001222027">
    <property type="component" value="Unassembled WGS sequence"/>
</dbReference>
<gene>
    <name evidence="2" type="ORF">OPV22_033606</name>
</gene>
<comment type="caution">
    <text evidence="2">The sequence shown here is derived from an EMBL/GenBank/DDBJ whole genome shotgun (WGS) entry which is preliminary data.</text>
</comment>
<organism evidence="2 3">
    <name type="scientific">Ensete ventricosum</name>
    <name type="common">Abyssinian banana</name>
    <name type="synonym">Musa ensete</name>
    <dbReference type="NCBI Taxonomy" id="4639"/>
    <lineage>
        <taxon>Eukaryota</taxon>
        <taxon>Viridiplantae</taxon>
        <taxon>Streptophyta</taxon>
        <taxon>Embryophyta</taxon>
        <taxon>Tracheophyta</taxon>
        <taxon>Spermatophyta</taxon>
        <taxon>Magnoliopsida</taxon>
        <taxon>Liliopsida</taxon>
        <taxon>Zingiberales</taxon>
        <taxon>Musaceae</taxon>
        <taxon>Ensete</taxon>
    </lineage>
</organism>
<dbReference type="PANTHER" id="PTHR34560:SF1">
    <property type="entry name" value="START DOMAIN-CONTAINING PROTEIN"/>
    <property type="match status" value="1"/>
</dbReference>
<sequence>MTSGILQKQRWRPINQEPGTVNEIAVCMRIASSNRDQLFHFKCTMEKKRKILEQRERLDETLALPDLANEEYIKSLVKNQLLQSSLSHFEGNIEQIIEKRTMEVSNFVEMLRSASEDERKAKEHGTSHNDWKVKQDTDQLRVMYREGPHGTPFHTLLAEGYADGPIDVCLCVSWETTLYSKWWPQYNLPAFKIIMSTCLQKVRIGEEISLVRVKVPWPVSDREALLHYSEIEYVNEDLILVLINTISDSEKIEVSIDGFNRNEVPKAIRIDLVGGFVLQKVDHSRCYFRAITNMDIKLDFVPPSLINFISRQLIGNGHKLYQKAVGTVATTDQDYRKALEGPMYARIREGMNPKHKTKTDIVGLEEEKYEGPLPKEHIGEAATEVQSIIDNRYISEIVEEETEHSTLSSTKQQDLITKRVYISPEVEVALGILDNAISILRKKGSPNNQLDCSSVDEGFPTYEAALEASETKSSTRNSSDNPKTSAFGNKLTVLGPETADSSSSHIKPTQSAISMTKPTLLESLNKVCDEGSLKANGFHDKSLKGGGKSKHSRKKWFCCSIR</sequence>
<dbReference type="EMBL" id="JAQQAF010000009">
    <property type="protein sequence ID" value="KAJ8460680.1"/>
    <property type="molecule type" value="Genomic_DNA"/>
</dbReference>
<name>A0AAV8Q0I8_ENSVE</name>
<proteinExistence type="predicted"/>
<dbReference type="Gene3D" id="3.30.530.20">
    <property type="match status" value="1"/>
</dbReference>
<dbReference type="InterPro" id="IPR023393">
    <property type="entry name" value="START-like_dom_sf"/>
</dbReference>
<feature type="region of interest" description="Disordered" evidence="1">
    <location>
        <begin position="466"/>
        <end position="511"/>
    </location>
</feature>